<keyword evidence="4 10" id="KW-1134">Transmembrane beta strand</keyword>
<dbReference type="InterPro" id="IPR000531">
    <property type="entry name" value="Beta-barrel_TonB"/>
</dbReference>
<keyword evidence="7 10" id="KW-0472">Membrane</keyword>
<dbReference type="GO" id="GO:0015891">
    <property type="term" value="P:siderophore transport"/>
    <property type="evidence" value="ECO:0007669"/>
    <property type="project" value="InterPro"/>
</dbReference>
<evidence type="ECO:0000256" key="8">
    <source>
        <dbReference type="ARBA" id="ARBA00023170"/>
    </source>
</evidence>
<dbReference type="Pfam" id="PF00593">
    <property type="entry name" value="TonB_dep_Rec_b-barrel"/>
    <property type="match status" value="1"/>
</dbReference>
<dbReference type="CDD" id="cd01347">
    <property type="entry name" value="ligand_gated_channel"/>
    <property type="match status" value="1"/>
</dbReference>
<dbReference type="PROSITE" id="PS52016">
    <property type="entry name" value="TONB_DEPENDENT_REC_3"/>
    <property type="match status" value="1"/>
</dbReference>
<dbReference type="Gene3D" id="2.170.130.10">
    <property type="entry name" value="TonB-dependent receptor, plug domain"/>
    <property type="match status" value="1"/>
</dbReference>
<dbReference type="InterPro" id="IPR039426">
    <property type="entry name" value="TonB-dep_rcpt-like"/>
</dbReference>
<dbReference type="InterPro" id="IPR010105">
    <property type="entry name" value="TonB_sidphr_rcpt"/>
</dbReference>
<protein>
    <submittedName>
        <fullName evidence="14">Ligand-gated channel</fullName>
    </submittedName>
</protein>
<comment type="similarity">
    <text evidence="2 10 11">Belongs to the TonB-dependent receptor family.</text>
</comment>
<dbReference type="InterPro" id="IPR036942">
    <property type="entry name" value="Beta-barrel_TonB_sf"/>
</dbReference>
<evidence type="ECO:0000256" key="5">
    <source>
        <dbReference type="ARBA" id="ARBA00022692"/>
    </source>
</evidence>
<dbReference type="AlphaFoldDB" id="A0A4Y3WHY7"/>
<evidence type="ECO:0000313" key="14">
    <source>
        <dbReference type="EMBL" id="GEC17509.1"/>
    </source>
</evidence>
<dbReference type="SUPFAM" id="SSF56935">
    <property type="entry name" value="Porins"/>
    <property type="match status" value="1"/>
</dbReference>
<dbReference type="InterPro" id="IPR012910">
    <property type="entry name" value="Plug_dom"/>
</dbReference>
<evidence type="ECO:0000256" key="9">
    <source>
        <dbReference type="ARBA" id="ARBA00023237"/>
    </source>
</evidence>
<evidence type="ECO:0000256" key="4">
    <source>
        <dbReference type="ARBA" id="ARBA00022452"/>
    </source>
</evidence>
<evidence type="ECO:0000256" key="10">
    <source>
        <dbReference type="PROSITE-ProRule" id="PRU01360"/>
    </source>
</evidence>
<evidence type="ECO:0000256" key="3">
    <source>
        <dbReference type="ARBA" id="ARBA00022448"/>
    </source>
</evidence>
<comment type="subcellular location">
    <subcellularLocation>
        <location evidence="1 10">Cell outer membrane</location>
        <topology evidence="1 10">Multi-pass membrane protein</topology>
    </subcellularLocation>
</comment>
<dbReference type="PANTHER" id="PTHR32552">
    <property type="entry name" value="FERRICHROME IRON RECEPTOR-RELATED"/>
    <property type="match status" value="1"/>
</dbReference>
<accession>A0A4Y3WHY7</accession>
<organism evidence="14 15">
    <name type="scientific">Nitrobacter winogradskyi</name>
    <name type="common">Nitrobacter agilis</name>
    <dbReference type="NCBI Taxonomy" id="913"/>
    <lineage>
        <taxon>Bacteria</taxon>
        <taxon>Pseudomonadati</taxon>
        <taxon>Pseudomonadota</taxon>
        <taxon>Alphaproteobacteria</taxon>
        <taxon>Hyphomicrobiales</taxon>
        <taxon>Nitrobacteraceae</taxon>
        <taxon>Nitrobacter</taxon>
    </lineage>
</organism>
<evidence type="ECO:0000259" key="12">
    <source>
        <dbReference type="Pfam" id="PF00593"/>
    </source>
</evidence>
<keyword evidence="5 10" id="KW-0812">Transmembrane</keyword>
<sequence length="663" mass="72984">MKIQDVPYSVNVVSAPLLENKLISQQDDFYRINPSIQTFSTSTRGFSANPILRGFTVPNSTGTAEDGLRFQNLFAMPLEDKTRIETFTGLTSFLYGANNVGGLINYVYKRPTAVPYTSLTLGNYGGLSGFAHGDFSGPIDKEGRFSYRLNVLGQDGTTAIENRSVRRNLVTGALSFQPNSDFNLTVIGSHHDQIVRGIDPAWNFATNPDGSSRIFHTAAPDPTKNFGQPFSSYNLQRDRIGADLNWKIDDVFTLRSAIATAYASVRDNIFVNNNVNNNTGTYSQSVSRLTDFFYRANTGYTFLDADFNTGPIHHKVTTGFYGNDFTMSRAPTNYGAFTFNGFNFITPTIVNEPNFVATNVGPVRRQSYNNNRNIVIGDDIKFTDQWSALLGLNYAMLSGQNFNTTTGLQTSGYDQARLSPSASLIFKPLPWVSTYVTYSESLQGGQPVSNSGSMIFTNNGEILAPYVGRAYEAGAKAQIGGTLVTLAVFNVNQVLQYNQYNNDGTYTAVQNGRQENTGFELNAVGTVFDGFRLFGGVTLIDARVTQSQPSPTMPALDGLRPLNVANSLAKVTAEYDLPFAPGFTVTGGVYYTGPAPVDRLNTEYLPSFVTADLGLRYQTKMKPFGNDLIMRFNVHNITNENYWLTPSYVGQPRTFALSVQTRF</sequence>
<dbReference type="Pfam" id="PF07715">
    <property type="entry name" value="Plug"/>
    <property type="match status" value="1"/>
</dbReference>
<dbReference type="PANTHER" id="PTHR32552:SF82">
    <property type="entry name" value="FCUA PROTEIN"/>
    <property type="match status" value="1"/>
</dbReference>
<dbReference type="GO" id="GO:0009279">
    <property type="term" value="C:cell outer membrane"/>
    <property type="evidence" value="ECO:0007669"/>
    <property type="project" value="UniProtKB-SubCell"/>
</dbReference>
<gene>
    <name evidence="14" type="ORF">NWI01_34010</name>
</gene>
<feature type="domain" description="TonB-dependent receptor plug" evidence="13">
    <location>
        <begin position="3"/>
        <end position="102"/>
    </location>
</feature>
<dbReference type="GO" id="GO:0038023">
    <property type="term" value="F:signaling receptor activity"/>
    <property type="evidence" value="ECO:0007669"/>
    <property type="project" value="InterPro"/>
</dbReference>
<evidence type="ECO:0000256" key="11">
    <source>
        <dbReference type="RuleBase" id="RU003357"/>
    </source>
</evidence>
<keyword evidence="9 10" id="KW-0998">Cell outer membrane</keyword>
<dbReference type="InterPro" id="IPR037066">
    <property type="entry name" value="Plug_dom_sf"/>
</dbReference>
<evidence type="ECO:0000256" key="6">
    <source>
        <dbReference type="ARBA" id="ARBA00023077"/>
    </source>
</evidence>
<dbReference type="GO" id="GO:0015344">
    <property type="term" value="F:siderophore uptake transmembrane transporter activity"/>
    <property type="evidence" value="ECO:0007669"/>
    <property type="project" value="TreeGrafter"/>
</dbReference>
<dbReference type="Proteomes" id="UP000318825">
    <property type="component" value="Unassembled WGS sequence"/>
</dbReference>
<evidence type="ECO:0000256" key="1">
    <source>
        <dbReference type="ARBA" id="ARBA00004571"/>
    </source>
</evidence>
<feature type="domain" description="TonB-dependent receptor-like beta-barrel" evidence="12">
    <location>
        <begin position="203"/>
        <end position="637"/>
    </location>
</feature>
<evidence type="ECO:0000313" key="15">
    <source>
        <dbReference type="Proteomes" id="UP000318825"/>
    </source>
</evidence>
<proteinExistence type="inferred from homology"/>
<keyword evidence="8" id="KW-0675">Receptor</keyword>
<dbReference type="Gene3D" id="2.40.170.20">
    <property type="entry name" value="TonB-dependent receptor, beta-barrel domain"/>
    <property type="match status" value="1"/>
</dbReference>
<dbReference type="RefSeq" id="WP_181410570.1">
    <property type="nucleotide sequence ID" value="NZ_BJNF01000114.1"/>
</dbReference>
<evidence type="ECO:0000256" key="2">
    <source>
        <dbReference type="ARBA" id="ARBA00009810"/>
    </source>
</evidence>
<dbReference type="NCBIfam" id="TIGR01783">
    <property type="entry name" value="TonB-siderophor"/>
    <property type="match status" value="1"/>
</dbReference>
<keyword evidence="6 11" id="KW-0798">TonB box</keyword>
<evidence type="ECO:0000259" key="13">
    <source>
        <dbReference type="Pfam" id="PF07715"/>
    </source>
</evidence>
<keyword evidence="3 10" id="KW-0813">Transport</keyword>
<reference evidence="14 15" key="1">
    <citation type="submission" date="2019-06" db="EMBL/GenBank/DDBJ databases">
        <title>Whole genome shotgun sequence of Nitrobacter winogradskyi NBRC 14297.</title>
        <authorList>
            <person name="Hosoyama A."/>
            <person name="Uohara A."/>
            <person name="Ohji S."/>
            <person name="Ichikawa N."/>
        </authorList>
    </citation>
    <scope>NUCLEOTIDE SEQUENCE [LARGE SCALE GENOMIC DNA]</scope>
    <source>
        <strain evidence="14 15">NBRC 14297</strain>
    </source>
</reference>
<dbReference type="EMBL" id="BJNF01000114">
    <property type="protein sequence ID" value="GEC17509.1"/>
    <property type="molecule type" value="Genomic_DNA"/>
</dbReference>
<name>A0A4Y3WHY7_NITWI</name>
<comment type="caution">
    <text evidence="14">The sequence shown here is derived from an EMBL/GenBank/DDBJ whole genome shotgun (WGS) entry which is preliminary data.</text>
</comment>
<evidence type="ECO:0000256" key="7">
    <source>
        <dbReference type="ARBA" id="ARBA00023136"/>
    </source>
</evidence>